<dbReference type="AlphaFoldDB" id="A0A510WCB5"/>
<evidence type="ECO:0000313" key="2">
    <source>
        <dbReference type="Proteomes" id="UP000321361"/>
    </source>
</evidence>
<sequence>METYVRIRNSDKIRKKSAVSVDKPVDVVHKYVCKTFPLGLKKKRKKHDKLR</sequence>
<dbReference type="Proteomes" id="UP000321361">
    <property type="component" value="Unassembled WGS sequence"/>
</dbReference>
<reference evidence="1 2" key="1">
    <citation type="submission" date="2019-07" db="EMBL/GenBank/DDBJ databases">
        <title>Whole genome shotgun sequence of Enterococcus thailandicus NBRC 101867.</title>
        <authorList>
            <person name="Hosoyama A."/>
            <person name="Uohara A."/>
            <person name="Ohji S."/>
            <person name="Ichikawa N."/>
        </authorList>
    </citation>
    <scope>NUCLEOTIDE SEQUENCE [LARGE SCALE GENOMIC DNA]</scope>
    <source>
        <strain evidence="1 2">NBRC 101867</strain>
    </source>
</reference>
<name>A0A510WCB5_ENTTH</name>
<organism evidence="1 2">
    <name type="scientific">Enterococcus thailandicus</name>
    <dbReference type="NCBI Taxonomy" id="417368"/>
    <lineage>
        <taxon>Bacteria</taxon>
        <taxon>Bacillati</taxon>
        <taxon>Bacillota</taxon>
        <taxon>Bacilli</taxon>
        <taxon>Lactobacillales</taxon>
        <taxon>Enterococcaceae</taxon>
        <taxon>Enterococcus</taxon>
    </lineage>
</organism>
<protein>
    <submittedName>
        <fullName evidence="1">Uncharacterized protein</fullName>
    </submittedName>
</protein>
<proteinExistence type="predicted"/>
<gene>
    <name evidence="1" type="ORF">ETH01_11200</name>
</gene>
<accession>A0A510WCB5</accession>
<dbReference type="EMBL" id="BJUG01000005">
    <property type="protein sequence ID" value="GEK36833.1"/>
    <property type="molecule type" value="Genomic_DNA"/>
</dbReference>
<comment type="caution">
    <text evidence="1">The sequence shown here is derived from an EMBL/GenBank/DDBJ whole genome shotgun (WGS) entry which is preliminary data.</text>
</comment>
<evidence type="ECO:0000313" key="1">
    <source>
        <dbReference type="EMBL" id="GEK36833.1"/>
    </source>
</evidence>